<keyword evidence="2" id="KW-1185">Reference proteome</keyword>
<dbReference type="Proteomes" id="UP000249661">
    <property type="component" value="Unassembled WGS sequence"/>
</dbReference>
<reference evidence="1" key="1">
    <citation type="submission" date="2018-02" db="EMBL/GenBank/DDBJ databases">
        <title>The genomes of Aspergillus section Nigri reveals drivers in fungal speciation.</title>
        <authorList>
            <consortium name="DOE Joint Genome Institute"/>
            <person name="Vesth T.C."/>
            <person name="Nybo J."/>
            <person name="Theobald S."/>
            <person name="Brandl J."/>
            <person name="Frisvad J.C."/>
            <person name="Nielsen K.F."/>
            <person name="Lyhne E.K."/>
            <person name="Kogle M.E."/>
            <person name="Kuo A."/>
            <person name="Riley R."/>
            <person name="Clum A."/>
            <person name="Nolan M."/>
            <person name="Lipzen A."/>
            <person name="Salamov A."/>
            <person name="Henrissat B."/>
            <person name="Wiebenga A."/>
            <person name="De vries R.P."/>
            <person name="Grigoriev I.V."/>
            <person name="Mortensen U.H."/>
            <person name="Andersen M.R."/>
            <person name="Baker S.E."/>
        </authorList>
    </citation>
    <scope>NUCLEOTIDE SEQUENCE</scope>
    <source>
        <strain evidence="1">CBS 121060</strain>
    </source>
</reference>
<dbReference type="EMBL" id="KZ824945">
    <property type="protein sequence ID" value="RAH72238.1"/>
    <property type="molecule type" value="Genomic_DNA"/>
</dbReference>
<organism evidence="1 2">
    <name type="scientific">Aspergillus aculeatinus CBS 121060</name>
    <dbReference type="NCBI Taxonomy" id="1448322"/>
    <lineage>
        <taxon>Eukaryota</taxon>
        <taxon>Fungi</taxon>
        <taxon>Dikarya</taxon>
        <taxon>Ascomycota</taxon>
        <taxon>Pezizomycotina</taxon>
        <taxon>Eurotiomycetes</taxon>
        <taxon>Eurotiomycetidae</taxon>
        <taxon>Eurotiales</taxon>
        <taxon>Aspergillaceae</taxon>
        <taxon>Aspergillus</taxon>
        <taxon>Aspergillus subgen. Circumdati</taxon>
    </lineage>
</organism>
<protein>
    <submittedName>
        <fullName evidence="1">MFS general substrate transporter</fullName>
    </submittedName>
</protein>
<proteinExistence type="predicted"/>
<accession>A0ACD1HFA4</accession>
<gene>
    <name evidence="1" type="ORF">BO66DRAFT_447471</name>
</gene>
<sequence length="541" mass="57933">MSTSPPDAAQPICPVKLYSLLAGIMIATFLISLDVSIIATAIPSISTQFHATTDIGWYGATYPLTMCALQPLSGKLSSLLSLRWTYLAFYVIFLLGSLICGVANSSRIFIIGRAVAGAGGSGVVSGGLSVIAMITTPQQRPLFTGLITSLYALGTVVAPIIGGALTEHSTWRWCFLLNLPAGAVTVVALLLFFHPPAPSNNGGVYRASLLKQLDLLGCALFIPSIIMIMLALQWGGSEYAWGSATVLGLFVGFAVTMTIFVVWECHMKEQAMIPIVLLRGRSTMLSLAFAFVFMGSFVIPVYFLPEWFQIVQAASPMRSGVMLLPSVCTQVLGSLVSGILAKHLTYYNPWLFIGSAFLCIANGLYTTFTVSSGPAAWIGYQIFQGLGCGVAAQIPLLMVQLALKDRPRDVPVAIATVLFTQYFGSAVVQSIGGTIFQTELRKQLRDRASLGYTQVEMLLEAGTRGMREVATQAFPDRLAEVVVAYDKAITTVFYLPVAGSALAFILAGGIPWVNTRSAQGNGDLLCAERSEKSQSDEHVTV</sequence>
<name>A0ACD1HFA4_9EURO</name>
<evidence type="ECO:0000313" key="1">
    <source>
        <dbReference type="EMBL" id="RAH72238.1"/>
    </source>
</evidence>
<evidence type="ECO:0000313" key="2">
    <source>
        <dbReference type="Proteomes" id="UP000249661"/>
    </source>
</evidence>